<dbReference type="InterPro" id="IPR014158">
    <property type="entry name" value="T4SS_VirB5"/>
</dbReference>
<dbReference type="RefSeq" id="WP_120018528.1">
    <property type="nucleotide sequence ID" value="NZ_QZWZ01000051.1"/>
</dbReference>
<reference evidence="2 3" key="1">
    <citation type="submission" date="2018-09" db="EMBL/GenBank/DDBJ databases">
        <title>Mesorhizobium carmichaelinearum sp. nov. isolated from Carmichaelinea spp. root nodules in New Zealand.</title>
        <authorList>
            <person name="De Meyer S.E."/>
        </authorList>
    </citation>
    <scope>NUCLEOTIDE SEQUENCE [LARGE SCALE GENOMIC DNA]</scope>
    <source>
        <strain evidence="2 3">ICMP19557</strain>
    </source>
</reference>
<accession>A0A3A5K7E0</accession>
<dbReference type="Proteomes" id="UP000272706">
    <property type="component" value="Unassembled WGS sequence"/>
</dbReference>
<dbReference type="AlphaFoldDB" id="A0A3A5K7E0"/>
<evidence type="ECO:0000256" key="1">
    <source>
        <dbReference type="SAM" id="SignalP"/>
    </source>
</evidence>
<keyword evidence="1" id="KW-0732">Signal</keyword>
<proteinExistence type="predicted"/>
<evidence type="ECO:0000313" key="3">
    <source>
        <dbReference type="Proteomes" id="UP000272706"/>
    </source>
</evidence>
<feature type="signal peptide" evidence="1">
    <location>
        <begin position="1"/>
        <end position="20"/>
    </location>
</feature>
<keyword evidence="3" id="KW-1185">Reference proteome</keyword>
<feature type="chain" id="PRO_5017366282" evidence="1">
    <location>
        <begin position="21"/>
        <end position="237"/>
    </location>
</feature>
<dbReference type="InterPro" id="IPR023220">
    <property type="entry name" value="T4SS_VirB5-domain"/>
</dbReference>
<evidence type="ECO:0000313" key="2">
    <source>
        <dbReference type="EMBL" id="RJT28491.1"/>
    </source>
</evidence>
<dbReference type="Gene3D" id="1.20.58.430">
    <property type="entry name" value="Type IV secretion system, VirB5-domain"/>
    <property type="match status" value="1"/>
</dbReference>
<protein>
    <submittedName>
        <fullName evidence="2">Conjugal transfer protein</fullName>
    </submittedName>
</protein>
<comment type="caution">
    <text evidence="2">The sequence shown here is derived from an EMBL/GenBank/DDBJ whole genome shotgun (WGS) entry which is preliminary data.</text>
</comment>
<sequence length="237" mass="24367">MRGIPLTAALLLGLGGIAFAQVPTIDEANLEQARQIASATSEILSTDRNIMNYTQKTLQAVTGDRSSQAGQLAQMALGNGGFSMGDAPSLASVISGGSLSFAGLGNGSQGIVSNMINGLQLVKTISGLINGQTTQMDKNYSALVNVAATVTGLVDSSQNGVKTRSSAFQSGAQRIGTAQDIKGSIDQNSQIMVQTGLTVNELIGAVNTATAAANQENIDRMNLITQASRGLEYKSGQ</sequence>
<dbReference type="SUPFAM" id="SSF101082">
    <property type="entry name" value="Typo IV secretion system protein TraC"/>
    <property type="match status" value="1"/>
</dbReference>
<dbReference type="Pfam" id="PF07996">
    <property type="entry name" value="T4SS"/>
    <property type="match status" value="1"/>
</dbReference>
<name>A0A3A5K7E0_9HYPH</name>
<dbReference type="OrthoDB" id="8071183at2"/>
<gene>
    <name evidence="2" type="ORF">D3227_34075</name>
</gene>
<organism evidence="2 3">
    <name type="scientific">Mesorhizobium waimense</name>
    <dbReference type="NCBI Taxonomy" id="1300307"/>
    <lineage>
        <taxon>Bacteria</taxon>
        <taxon>Pseudomonadati</taxon>
        <taxon>Pseudomonadota</taxon>
        <taxon>Alphaproteobacteria</taxon>
        <taxon>Hyphomicrobiales</taxon>
        <taxon>Phyllobacteriaceae</taxon>
        <taxon>Mesorhizobium</taxon>
    </lineage>
</organism>
<dbReference type="EMBL" id="QZWZ01000051">
    <property type="protein sequence ID" value="RJT28491.1"/>
    <property type="molecule type" value="Genomic_DNA"/>
</dbReference>